<feature type="non-terminal residue" evidence="2">
    <location>
        <position position="1"/>
    </location>
</feature>
<organism evidence="2 3">
    <name type="scientific">Halorubrum halodurans</name>
    <dbReference type="NCBI Taxonomy" id="1383851"/>
    <lineage>
        <taxon>Archaea</taxon>
        <taxon>Methanobacteriati</taxon>
        <taxon>Methanobacteriota</taxon>
        <taxon>Stenosarchaea group</taxon>
        <taxon>Halobacteria</taxon>
        <taxon>Halobacteriales</taxon>
        <taxon>Haloferacaceae</taxon>
        <taxon>Halorubrum</taxon>
    </lineage>
</organism>
<accession>A0A256IBN8</accession>
<dbReference type="EMBL" id="NHPJ01000132">
    <property type="protein sequence ID" value="OYR53958.1"/>
    <property type="molecule type" value="Genomic_DNA"/>
</dbReference>
<keyword evidence="1" id="KW-0472">Membrane</keyword>
<keyword evidence="3" id="KW-1185">Reference proteome</keyword>
<proteinExistence type="predicted"/>
<sequence>PGDPDDSPSVDEPRLETDRGLPGFVDASLLAFAATLLALVVLGAATGDPVTWNDAPGTLSNALTAAGVVGGVRWVAERGDGQ</sequence>
<dbReference type="Proteomes" id="UP000216308">
    <property type="component" value="Unassembled WGS sequence"/>
</dbReference>
<feature type="transmembrane region" description="Helical" evidence="1">
    <location>
        <begin position="24"/>
        <end position="46"/>
    </location>
</feature>
<name>A0A256IBN8_9EURY</name>
<keyword evidence="1" id="KW-1133">Transmembrane helix</keyword>
<protein>
    <submittedName>
        <fullName evidence="2">Uncharacterized protein</fullName>
    </submittedName>
</protein>
<evidence type="ECO:0000313" key="3">
    <source>
        <dbReference type="Proteomes" id="UP000216308"/>
    </source>
</evidence>
<gene>
    <name evidence="2" type="ORF">DJ70_14925</name>
</gene>
<dbReference type="AlphaFoldDB" id="A0A256IBN8"/>
<reference evidence="2 3" key="1">
    <citation type="journal article" date="2014" name="Front. Microbiol.">
        <title>Population and genomic analysis of the genus Halorubrum.</title>
        <authorList>
            <person name="Fullmer M.S."/>
            <person name="Soucy S.M."/>
            <person name="Swithers K.S."/>
            <person name="Makkay A.M."/>
            <person name="Wheeler R."/>
            <person name="Ventosa A."/>
            <person name="Gogarten J.P."/>
            <person name="Papke R.T."/>
        </authorList>
    </citation>
    <scope>NUCLEOTIDE SEQUENCE [LARGE SCALE GENOMIC DNA]</scope>
    <source>
        <strain evidence="2 3">Cb34</strain>
    </source>
</reference>
<dbReference type="RefSeq" id="WP_179234074.1">
    <property type="nucleotide sequence ID" value="NZ_NHPJ01000132.1"/>
</dbReference>
<comment type="caution">
    <text evidence="2">The sequence shown here is derived from an EMBL/GenBank/DDBJ whole genome shotgun (WGS) entry which is preliminary data.</text>
</comment>
<evidence type="ECO:0000256" key="1">
    <source>
        <dbReference type="SAM" id="Phobius"/>
    </source>
</evidence>
<keyword evidence="1" id="KW-0812">Transmembrane</keyword>
<evidence type="ECO:0000313" key="2">
    <source>
        <dbReference type="EMBL" id="OYR53958.1"/>
    </source>
</evidence>